<accession>A0ABD0S8D2</accession>
<feature type="compositionally biased region" description="Polar residues" evidence="2">
    <location>
        <begin position="1087"/>
        <end position="1096"/>
    </location>
</feature>
<dbReference type="PANTHER" id="PTHR12156">
    <property type="entry name" value="PLECKSTRIN HOMOLOGY-LIKE DOMAIN, FAMILY B, MEMBER 3"/>
    <property type="match status" value="1"/>
</dbReference>
<gene>
    <name evidence="4" type="ORF">ABMA28_010481</name>
</gene>
<dbReference type="InterPro" id="IPR052212">
    <property type="entry name" value="PH-like_domain"/>
</dbReference>
<feature type="region of interest" description="Disordered" evidence="2">
    <location>
        <begin position="197"/>
        <end position="230"/>
    </location>
</feature>
<feature type="coiled-coil region" evidence="1">
    <location>
        <begin position="461"/>
        <end position="501"/>
    </location>
</feature>
<dbReference type="Gene3D" id="2.30.29.30">
    <property type="entry name" value="Pleckstrin-homology domain (PH domain)/Phosphotyrosine-binding domain (PTB)"/>
    <property type="match status" value="1"/>
</dbReference>
<evidence type="ECO:0000259" key="3">
    <source>
        <dbReference type="PROSITE" id="PS50003"/>
    </source>
</evidence>
<organism evidence="4 5">
    <name type="scientific">Loxostege sticticalis</name>
    <name type="common">Beet webworm moth</name>
    <dbReference type="NCBI Taxonomy" id="481309"/>
    <lineage>
        <taxon>Eukaryota</taxon>
        <taxon>Metazoa</taxon>
        <taxon>Ecdysozoa</taxon>
        <taxon>Arthropoda</taxon>
        <taxon>Hexapoda</taxon>
        <taxon>Insecta</taxon>
        <taxon>Pterygota</taxon>
        <taxon>Neoptera</taxon>
        <taxon>Endopterygota</taxon>
        <taxon>Lepidoptera</taxon>
        <taxon>Glossata</taxon>
        <taxon>Ditrysia</taxon>
        <taxon>Pyraloidea</taxon>
        <taxon>Crambidae</taxon>
        <taxon>Pyraustinae</taxon>
        <taxon>Loxostege</taxon>
    </lineage>
</organism>
<feature type="coiled-coil region" evidence="1">
    <location>
        <begin position="850"/>
        <end position="877"/>
    </location>
</feature>
<dbReference type="Proteomes" id="UP001549921">
    <property type="component" value="Unassembled WGS sequence"/>
</dbReference>
<feature type="domain" description="PH" evidence="3">
    <location>
        <begin position="1626"/>
        <end position="1728"/>
    </location>
</feature>
<feature type="region of interest" description="Disordered" evidence="2">
    <location>
        <begin position="1225"/>
        <end position="1250"/>
    </location>
</feature>
<evidence type="ECO:0000313" key="5">
    <source>
        <dbReference type="Proteomes" id="UP001549921"/>
    </source>
</evidence>
<feature type="compositionally biased region" description="Basic and acidic residues" evidence="2">
    <location>
        <begin position="726"/>
        <end position="736"/>
    </location>
</feature>
<dbReference type="InterPro" id="IPR000253">
    <property type="entry name" value="FHA_dom"/>
</dbReference>
<dbReference type="SMART" id="SM00233">
    <property type="entry name" value="PH"/>
    <property type="match status" value="1"/>
</dbReference>
<feature type="compositionally biased region" description="Basic and acidic residues" evidence="2">
    <location>
        <begin position="1487"/>
        <end position="1505"/>
    </location>
</feature>
<feature type="compositionally biased region" description="Polar residues" evidence="2">
    <location>
        <begin position="1477"/>
        <end position="1486"/>
    </location>
</feature>
<dbReference type="SUPFAM" id="SSF49879">
    <property type="entry name" value="SMAD/FHA domain"/>
    <property type="match status" value="1"/>
</dbReference>
<feature type="compositionally biased region" description="Basic and acidic residues" evidence="2">
    <location>
        <begin position="1535"/>
        <end position="1556"/>
    </location>
</feature>
<feature type="coiled-coil region" evidence="1">
    <location>
        <begin position="910"/>
        <end position="1025"/>
    </location>
</feature>
<dbReference type="InterPro" id="IPR001849">
    <property type="entry name" value="PH_domain"/>
</dbReference>
<feature type="coiled-coil region" evidence="1">
    <location>
        <begin position="1416"/>
        <end position="1461"/>
    </location>
</feature>
<keyword evidence="1" id="KW-0175">Coiled coil</keyword>
<dbReference type="Pfam" id="PF00498">
    <property type="entry name" value="FHA"/>
    <property type="match status" value="1"/>
</dbReference>
<dbReference type="EMBL" id="JBEDNZ010000026">
    <property type="protein sequence ID" value="KAL0810328.1"/>
    <property type="molecule type" value="Genomic_DNA"/>
</dbReference>
<dbReference type="InterPro" id="IPR008984">
    <property type="entry name" value="SMAD_FHA_dom_sf"/>
</dbReference>
<dbReference type="SUPFAM" id="SSF50729">
    <property type="entry name" value="PH domain-like"/>
    <property type="match status" value="1"/>
</dbReference>
<dbReference type="PANTHER" id="PTHR12156:SF5">
    <property type="entry name" value="FI18040P1"/>
    <property type="match status" value="1"/>
</dbReference>
<evidence type="ECO:0000256" key="1">
    <source>
        <dbReference type="SAM" id="Coils"/>
    </source>
</evidence>
<evidence type="ECO:0000256" key="2">
    <source>
        <dbReference type="SAM" id="MobiDB-lite"/>
    </source>
</evidence>
<feature type="compositionally biased region" description="Polar residues" evidence="2">
    <location>
        <begin position="1561"/>
        <end position="1575"/>
    </location>
</feature>
<dbReference type="Pfam" id="PF00169">
    <property type="entry name" value="PH"/>
    <property type="match status" value="1"/>
</dbReference>
<name>A0ABD0S8D2_LOXSC</name>
<feature type="compositionally biased region" description="Low complexity" evidence="2">
    <location>
        <begin position="1165"/>
        <end position="1174"/>
    </location>
</feature>
<dbReference type="Gene3D" id="2.60.200.20">
    <property type="match status" value="1"/>
</dbReference>
<dbReference type="FunFam" id="2.60.200.20:FF:000004">
    <property type="entry name" value="pleckstrin homology-like domain family B member 1 isoform X1"/>
    <property type="match status" value="1"/>
</dbReference>
<protein>
    <recommendedName>
        <fullName evidence="3">PH domain-containing protein</fullName>
    </recommendedName>
</protein>
<feature type="compositionally biased region" description="Polar residues" evidence="2">
    <location>
        <begin position="698"/>
        <end position="725"/>
    </location>
</feature>
<comment type="caution">
    <text evidence="4">The sequence shown here is derived from an EMBL/GenBank/DDBJ whole genome shotgun (WGS) entry which is preliminary data.</text>
</comment>
<feature type="region of interest" description="Disordered" evidence="2">
    <location>
        <begin position="1087"/>
        <end position="1114"/>
    </location>
</feature>
<dbReference type="InterPro" id="IPR011993">
    <property type="entry name" value="PH-like_dom_sf"/>
</dbReference>
<sequence length="1735" mass="198518">MSGLPARNEDAINGVDVREQGSALRVATNTPHLVSLGTGRLSTAVTLHPIKQGRVTIGSDPTCDIYVLGTGVANVHCRVENSHGVVTLYPVSGGTLLDGLRVDKPTRLSQGSMLTIGRSNYLRFNHPEEAKLMKSVLPSTHLSMAPINFQPSECVPAYANHHSEPTNQCYQNTNIQNMYKDTVLSQLDQELDMTLKDMSRKKPPVAPRKPYKDLDQSDSNSDQESRPKVSSIMAKVSKFEYYAKQQKCIGRSQFYTSNENEISPKVFSSNSLTVNTPAKDVLGGKTVPNYMNKTKQDQKVILINENNSVDPKNCSYANVAIRNKTKIDDIVRNFDESTRNDFNRLPKKVNNDQVKNDHIYGRINVKQETDKNNYDACKNNVDNTKNNIDACKNNIDSSKNNVDACKNNVDSPRNEAGNEAYGRIGERNVNLAKTLTLPSPAFDRNPQYSPVYANYHYDRNMEAETRRIQAYQDRIKEEEQKEAETARLEEILNMCAEYERQIASGIPITPTEKRSHNKIITNGSLPRSGALNNPNFVQTSDGYYKFDTSQNRNNSLSKSLPIQRNLSSYENFDLPQSPDNSTPEVTIRNQSNYENVGRMDEIGIPVFDDPNELSSPIMIRKYQSNDKTPNISSPIGSPYENVYYNRNNVYGNLKPKSPNTQSPRTRIKTSFAHKNLPSPQYFIFPTPPPKDNMKIPDFSQQHSSNSDSLKSPTQNDEKTNQNSPVEKSEVSRRDKCEGIEKQLSLEEEIPMIDDSDVTNDIEFRYSKIVTENDDEVNKNSQKEPEIVLTKNLSFDDVKKELMADIPELEEFEKDLKQNKQEKLMKHITETIKKVDVEAESIDSAVVDDNVDDLKTKYETLKDERRKLVSEIHEIKCKMTEIRAQEDDILRELEMEKALIKGEYDSEIAILNIEQKKKIELAESAKKIEEEIRQLKEKQEARQNEMRDRVEVATMKVERLEKDMKDNTATLEELQNAQDILDNETKIFEDLEFQHLEEESELLANREDIQNEIIILTKKIEAQKSRILNLKSEANNNLTSALDETKVLRAEYLKLLNQVEDLTGKVQTIEKELRPIVAKLNDIERTQSPDSAFYTDQTRTKSGEFGYSPQSSDSDEIDLTKISEDHTKQMKDKFNSIDQMSQSMFVEIERRVIGEIDPIDNDNRYSESPSKSSTSSKEKKGFWERNFDSLKRKKKQKTPEKIDIMSQSLNENMLFNNENIENDFDKFNSLRHSKKKEKKDTGPIKSNSSSKIPTFAALGKIMKKDSFGKKPKDNTIKNDDVTENNIKNRYVKNPKPILTENKYIKAKSLSPDKITYREEDFKEETAEEVKEANQNQKGHNVTFENLRKPSIDNTNSAKILHRKSCGDEPSIKTAVIDAQRISDSGKVPSQDDIDRISKVTMDAPILSSDTDMNSLGKRTLDSLMEIERKRMEMLEEQGCQVIENEREKISELKRRVQDETKKLWDQKCRSEQSRSFDETCQSLPTNYDRSDSEFDRTNDRFDRSAMEDTSLIDDSFMSSTMFEESSGLMSSSIEELQVRHSRGDSAPEDKLSDDSRPLSHASDLSTPNILSLSNAPRRSRRGVAPCSDAQRPLTRYLPVDRDDFDLRRHVESAGHQIEVCPYVTVNSTSCRGYLLKLGAKFHTWSKRWFVFDRETKTFVYYWDKSEKKPRGGAYFQVIEEVYLDHGNTSKSPNPLTTFIVKTRQRRYYLMAPSGEAARIWIDVIFTGAQGYTEYLE</sequence>
<evidence type="ECO:0000313" key="4">
    <source>
        <dbReference type="EMBL" id="KAL0810328.1"/>
    </source>
</evidence>
<feature type="region of interest" description="Disordered" evidence="2">
    <location>
        <begin position="1473"/>
        <end position="1505"/>
    </location>
</feature>
<feature type="region of interest" description="Disordered" evidence="2">
    <location>
        <begin position="677"/>
        <end position="736"/>
    </location>
</feature>
<proteinExistence type="predicted"/>
<dbReference type="PROSITE" id="PS50003">
    <property type="entry name" value="PH_DOMAIN"/>
    <property type="match status" value="1"/>
</dbReference>
<reference evidence="4 5" key="1">
    <citation type="submission" date="2024-06" db="EMBL/GenBank/DDBJ databases">
        <title>A chromosome-level genome assembly of beet webworm, Loxostege sticticalis.</title>
        <authorList>
            <person name="Zhang Y."/>
        </authorList>
    </citation>
    <scope>NUCLEOTIDE SEQUENCE [LARGE SCALE GENOMIC DNA]</scope>
    <source>
        <strain evidence="4">AQ028</strain>
        <tissue evidence="4">Male pupae</tissue>
    </source>
</reference>
<feature type="coiled-coil region" evidence="1">
    <location>
        <begin position="374"/>
        <end position="408"/>
    </location>
</feature>
<feature type="region of interest" description="Disordered" evidence="2">
    <location>
        <begin position="1158"/>
        <end position="1179"/>
    </location>
</feature>
<feature type="region of interest" description="Disordered" evidence="2">
    <location>
        <begin position="1525"/>
        <end position="1586"/>
    </location>
</feature>